<sequence length="139" mass="15665">MEIPDLVGDIDFKAILFLGIIAVISQVAWQVLTVSIPVIADCIWYQQYYISSARELSRLVGVCNALVIQNFAETISGATTMIRSSDQESIFQDTHMNAYSRPSFCNSAAMQWLCFRMDMINSITFAFCLSLSLFQKELI</sequence>
<dbReference type="Proteomes" id="UP001141253">
    <property type="component" value="Chromosome 3"/>
</dbReference>
<dbReference type="Gene3D" id="1.20.1560.10">
    <property type="entry name" value="ABC transporter type 1, transmembrane domain"/>
    <property type="match status" value="1"/>
</dbReference>
<dbReference type="InterPro" id="IPR050173">
    <property type="entry name" value="ABC_transporter_C-like"/>
</dbReference>
<keyword evidence="2" id="KW-0547">Nucleotide-binding</keyword>
<evidence type="ECO:0000313" key="8">
    <source>
        <dbReference type="Proteomes" id="UP001141253"/>
    </source>
</evidence>
<keyword evidence="5 6" id="KW-0472">Membrane</keyword>
<keyword evidence="1 6" id="KW-0812">Transmembrane</keyword>
<proteinExistence type="predicted"/>
<feature type="transmembrane region" description="Helical" evidence="6">
    <location>
        <begin position="12"/>
        <end position="32"/>
    </location>
</feature>
<gene>
    <name evidence="7" type="ORF">OIU77_026490</name>
</gene>
<evidence type="ECO:0000256" key="6">
    <source>
        <dbReference type="SAM" id="Phobius"/>
    </source>
</evidence>
<keyword evidence="3" id="KW-0067">ATP-binding</keyword>
<evidence type="ECO:0000256" key="5">
    <source>
        <dbReference type="ARBA" id="ARBA00023136"/>
    </source>
</evidence>
<dbReference type="PANTHER" id="PTHR24223:SF181">
    <property type="entry name" value="ABC TRANSPORTER C FAMILY MEMBER 3"/>
    <property type="match status" value="1"/>
</dbReference>
<evidence type="ECO:0000256" key="3">
    <source>
        <dbReference type="ARBA" id="ARBA00022840"/>
    </source>
</evidence>
<protein>
    <recommendedName>
        <fullName evidence="9">ABC transmembrane type-1 domain-containing protein</fullName>
    </recommendedName>
</protein>
<reference evidence="7" key="2">
    <citation type="journal article" date="2023" name="Int. J. Mol. Sci.">
        <title>De Novo Assembly and Annotation of 11 Diverse Shrub Willow (Salix) Genomes Reveals Novel Gene Organization in Sex-Linked Regions.</title>
        <authorList>
            <person name="Hyden B."/>
            <person name="Feng K."/>
            <person name="Yates T.B."/>
            <person name="Jawdy S."/>
            <person name="Cereghino C."/>
            <person name="Smart L.B."/>
            <person name="Muchero W."/>
        </authorList>
    </citation>
    <scope>NUCLEOTIDE SEQUENCE</scope>
    <source>
        <tissue evidence="7">Shoot tip</tissue>
    </source>
</reference>
<reference evidence="7" key="1">
    <citation type="submission" date="2022-10" db="EMBL/GenBank/DDBJ databases">
        <authorList>
            <person name="Hyden B.L."/>
            <person name="Feng K."/>
            <person name="Yates T."/>
            <person name="Jawdy S."/>
            <person name="Smart L.B."/>
            <person name="Muchero W."/>
        </authorList>
    </citation>
    <scope>NUCLEOTIDE SEQUENCE</scope>
    <source>
        <tissue evidence="7">Shoot tip</tissue>
    </source>
</reference>
<keyword evidence="8" id="KW-1185">Reference proteome</keyword>
<evidence type="ECO:0000256" key="4">
    <source>
        <dbReference type="ARBA" id="ARBA00022989"/>
    </source>
</evidence>
<keyword evidence="4 6" id="KW-1133">Transmembrane helix</keyword>
<dbReference type="SUPFAM" id="SSF90123">
    <property type="entry name" value="ABC transporter transmembrane region"/>
    <property type="match status" value="1"/>
</dbReference>
<evidence type="ECO:0000313" key="7">
    <source>
        <dbReference type="EMBL" id="KAJ6387936.1"/>
    </source>
</evidence>
<dbReference type="InterPro" id="IPR036640">
    <property type="entry name" value="ABC1_TM_sf"/>
</dbReference>
<dbReference type="PANTHER" id="PTHR24223">
    <property type="entry name" value="ATP-BINDING CASSETTE SUB-FAMILY C"/>
    <property type="match status" value="1"/>
</dbReference>
<evidence type="ECO:0000256" key="1">
    <source>
        <dbReference type="ARBA" id="ARBA00022692"/>
    </source>
</evidence>
<comment type="caution">
    <text evidence="7">The sequence shown here is derived from an EMBL/GenBank/DDBJ whole genome shotgun (WGS) entry which is preliminary data.</text>
</comment>
<name>A0ABQ9BN62_9ROSI</name>
<evidence type="ECO:0000256" key="2">
    <source>
        <dbReference type="ARBA" id="ARBA00022741"/>
    </source>
</evidence>
<dbReference type="EMBL" id="JAPFFI010000007">
    <property type="protein sequence ID" value="KAJ6387936.1"/>
    <property type="molecule type" value="Genomic_DNA"/>
</dbReference>
<organism evidence="7 8">
    <name type="scientific">Salix suchowensis</name>
    <dbReference type="NCBI Taxonomy" id="1278906"/>
    <lineage>
        <taxon>Eukaryota</taxon>
        <taxon>Viridiplantae</taxon>
        <taxon>Streptophyta</taxon>
        <taxon>Embryophyta</taxon>
        <taxon>Tracheophyta</taxon>
        <taxon>Spermatophyta</taxon>
        <taxon>Magnoliopsida</taxon>
        <taxon>eudicotyledons</taxon>
        <taxon>Gunneridae</taxon>
        <taxon>Pentapetalae</taxon>
        <taxon>rosids</taxon>
        <taxon>fabids</taxon>
        <taxon>Malpighiales</taxon>
        <taxon>Salicaceae</taxon>
        <taxon>Saliceae</taxon>
        <taxon>Salix</taxon>
    </lineage>
</organism>
<accession>A0ABQ9BN62</accession>
<evidence type="ECO:0008006" key="9">
    <source>
        <dbReference type="Google" id="ProtNLM"/>
    </source>
</evidence>